<keyword evidence="5" id="KW-1185">Reference proteome</keyword>
<feature type="region of interest" description="Disordered" evidence="1">
    <location>
        <begin position="515"/>
        <end position="568"/>
    </location>
</feature>
<proteinExistence type="predicted"/>
<evidence type="ECO:0000256" key="1">
    <source>
        <dbReference type="SAM" id="MobiDB-lite"/>
    </source>
</evidence>
<feature type="compositionally biased region" description="Acidic residues" evidence="1">
    <location>
        <begin position="557"/>
        <end position="568"/>
    </location>
</feature>
<gene>
    <name evidence="2" type="ORF">C1SCF055_LOCUS37554</name>
</gene>
<dbReference type="EMBL" id="CAMXCT030005500">
    <property type="protein sequence ID" value="CAL4799807.1"/>
    <property type="molecule type" value="Genomic_DNA"/>
</dbReference>
<feature type="compositionally biased region" description="Acidic residues" evidence="1">
    <location>
        <begin position="533"/>
        <end position="549"/>
    </location>
</feature>
<dbReference type="AlphaFoldDB" id="A0A9P1DMU6"/>
<dbReference type="EMBL" id="CAMXCT010005500">
    <property type="protein sequence ID" value="CAI4012495.1"/>
    <property type="molecule type" value="Genomic_DNA"/>
</dbReference>
<evidence type="ECO:0000313" key="5">
    <source>
        <dbReference type="Proteomes" id="UP001152797"/>
    </source>
</evidence>
<dbReference type="GO" id="GO:0016787">
    <property type="term" value="F:hydrolase activity"/>
    <property type="evidence" value="ECO:0007669"/>
    <property type="project" value="UniProtKB-KW"/>
</dbReference>
<name>A0A9P1DMU6_9DINO</name>
<evidence type="ECO:0000313" key="2">
    <source>
        <dbReference type="EMBL" id="CAI4012495.1"/>
    </source>
</evidence>
<dbReference type="InterPro" id="IPR027417">
    <property type="entry name" value="P-loop_NTPase"/>
</dbReference>
<dbReference type="PANTHER" id="PTHR47642">
    <property type="entry name" value="ATP-DEPENDENT DNA HELICASE"/>
    <property type="match status" value="1"/>
</dbReference>
<protein>
    <submittedName>
        <fullName evidence="4">Ubiquitin carboxyl-terminal hydrolase 26</fullName>
    </submittedName>
</protein>
<dbReference type="InterPro" id="IPR051055">
    <property type="entry name" value="PIF1_helicase"/>
</dbReference>
<dbReference type="SUPFAM" id="SSF52540">
    <property type="entry name" value="P-loop containing nucleoside triphosphate hydrolases"/>
    <property type="match status" value="1"/>
</dbReference>
<dbReference type="Proteomes" id="UP001152797">
    <property type="component" value="Unassembled WGS sequence"/>
</dbReference>
<evidence type="ECO:0000313" key="3">
    <source>
        <dbReference type="EMBL" id="CAL1165870.1"/>
    </source>
</evidence>
<sequence>MQFPFELLDIFVGSWAAVFLKNLKETDVLPEPADRVPENMAHLSALLKHAKITQVKNFIYRVWEDLNIRGLGESRMQTFGHRIMACARVLREVALERADPALWSANRLFEAPRRIWSPEQQLVLNAIEQGTTITDANDLAVPLEQRVLWVTGGPGTGKTEVVIAAALAATDRGCRVLVGTPTGQLASEYRLRLPPSNLITIETIHASFKVSRDKDRQYDPPGRLRHYDLIILDEYTQVDTKVWSCMQTAIGELNPCPFIVFVGDPQQLQPIFGEHALQQGLQNQEAAGRLRKVELQQHAAARSTDPYMLNFLAHAREFFAGRRLPRDLDMAVQRALRLERETGRDFTFLTVTNKGAKQLNLARLRAEFPEAARRIEALDGCIVGDPQAEAGLLWLQPGMRVRLTRNLDKDRGFVNGNSGIIETMLTKDTFVLLTKQGNRILVHPVTDRGETFVPVVYAYATTMRRAQGSTLDLVGLKFDRRRPDRGYAYVGTSRARKHTDVFHLGRIRRSDWLPVGVDSRGNEQRSPQSFSDSYEDSDPPTDEDEETENEPSQIADDCFDSDVEDYTA</sequence>
<dbReference type="Pfam" id="PF13245">
    <property type="entry name" value="AAA_19"/>
    <property type="match status" value="1"/>
</dbReference>
<dbReference type="EMBL" id="CAMXCT020005500">
    <property type="protein sequence ID" value="CAL1165870.1"/>
    <property type="molecule type" value="Genomic_DNA"/>
</dbReference>
<dbReference type="OrthoDB" id="440163at2759"/>
<reference evidence="2" key="1">
    <citation type="submission" date="2022-10" db="EMBL/GenBank/DDBJ databases">
        <authorList>
            <person name="Chen Y."/>
            <person name="Dougan E. K."/>
            <person name="Chan C."/>
            <person name="Rhodes N."/>
            <person name="Thang M."/>
        </authorList>
    </citation>
    <scope>NUCLEOTIDE SEQUENCE</scope>
</reference>
<comment type="caution">
    <text evidence="2">The sequence shown here is derived from an EMBL/GenBank/DDBJ whole genome shotgun (WGS) entry which is preliminary data.</text>
</comment>
<reference evidence="3" key="2">
    <citation type="submission" date="2024-04" db="EMBL/GenBank/DDBJ databases">
        <authorList>
            <person name="Chen Y."/>
            <person name="Shah S."/>
            <person name="Dougan E. K."/>
            <person name="Thang M."/>
            <person name="Chan C."/>
        </authorList>
    </citation>
    <scope>NUCLEOTIDE SEQUENCE [LARGE SCALE GENOMIC DNA]</scope>
</reference>
<dbReference type="Gene3D" id="2.30.30.940">
    <property type="match status" value="1"/>
</dbReference>
<evidence type="ECO:0000313" key="4">
    <source>
        <dbReference type="EMBL" id="CAL4799807.1"/>
    </source>
</evidence>
<keyword evidence="4" id="KW-0378">Hydrolase</keyword>
<accession>A0A9P1DMU6</accession>
<organism evidence="2">
    <name type="scientific">Cladocopium goreaui</name>
    <dbReference type="NCBI Taxonomy" id="2562237"/>
    <lineage>
        <taxon>Eukaryota</taxon>
        <taxon>Sar</taxon>
        <taxon>Alveolata</taxon>
        <taxon>Dinophyceae</taxon>
        <taxon>Suessiales</taxon>
        <taxon>Symbiodiniaceae</taxon>
        <taxon>Cladocopium</taxon>
    </lineage>
</organism>
<dbReference type="Gene3D" id="3.40.50.300">
    <property type="entry name" value="P-loop containing nucleotide triphosphate hydrolases"/>
    <property type="match status" value="2"/>
</dbReference>